<reference evidence="1" key="1">
    <citation type="submission" date="2018-10" db="EMBL/GenBank/DDBJ databases">
        <title>Hidden diversity of soil giant viruses.</title>
        <authorList>
            <person name="Schulz F."/>
            <person name="Alteio L."/>
            <person name="Goudeau D."/>
            <person name="Ryan E.M."/>
            <person name="Malmstrom R.R."/>
            <person name="Blanchard J."/>
            <person name="Woyke T."/>
        </authorList>
    </citation>
    <scope>NUCLEOTIDE SEQUENCE</scope>
    <source>
        <strain evidence="1">TEV1</strain>
    </source>
</reference>
<sequence length="32" mass="3848">MSYRFFDIMIDIIMRDINVTLSLKQIYFCGAE</sequence>
<protein>
    <submittedName>
        <fullName evidence="1">Uncharacterized protein</fullName>
    </submittedName>
</protein>
<proteinExistence type="predicted"/>
<gene>
    <name evidence="1" type="ORF">Terrestrivirus4_103</name>
</gene>
<dbReference type="EMBL" id="MK071982">
    <property type="protein sequence ID" value="AYV76055.1"/>
    <property type="molecule type" value="Genomic_DNA"/>
</dbReference>
<accession>A0A3G4ZMH9</accession>
<name>A0A3G4ZMH9_9VIRU</name>
<organism evidence="1">
    <name type="scientific">Terrestrivirus sp</name>
    <dbReference type="NCBI Taxonomy" id="2487775"/>
    <lineage>
        <taxon>Viruses</taxon>
        <taxon>Varidnaviria</taxon>
        <taxon>Bamfordvirae</taxon>
        <taxon>Nucleocytoviricota</taxon>
        <taxon>Megaviricetes</taxon>
        <taxon>Imitervirales</taxon>
        <taxon>Mimiviridae</taxon>
        <taxon>Klosneuvirinae</taxon>
    </lineage>
</organism>
<evidence type="ECO:0000313" key="1">
    <source>
        <dbReference type="EMBL" id="AYV76055.1"/>
    </source>
</evidence>